<dbReference type="EMBL" id="HBEA01019390">
    <property type="protein sequence ID" value="CAD8265217.1"/>
    <property type="molecule type" value="Transcribed_RNA"/>
</dbReference>
<sequence length="165" mass="18307">MARIYRRNSMSLEEYAGNVDALESSKPYGRVTTRECRLLQRLLPDRANSLPNACQALPKREAPVENAMPTLTQTSISGTSALATQTKVAAFNVHAISRKECEKLADILLTEIHGGGAFLPVSCRRVELQKRRQIEREQDRRRSATFMGDGFKAAAVVPKFYPGAV</sequence>
<dbReference type="AlphaFoldDB" id="A0A7R9UFZ2"/>
<accession>A0A7R9UFZ2</accession>
<gene>
    <name evidence="1" type="ORF">PPYR1160_LOCUS14720</name>
</gene>
<name>A0A7R9UFZ2_9STRA</name>
<organism evidence="1">
    <name type="scientific">Pinguiococcus pyrenoidosus</name>
    <dbReference type="NCBI Taxonomy" id="172671"/>
    <lineage>
        <taxon>Eukaryota</taxon>
        <taxon>Sar</taxon>
        <taxon>Stramenopiles</taxon>
        <taxon>Ochrophyta</taxon>
        <taxon>Pinguiophyceae</taxon>
        <taxon>Pinguiochrysidales</taxon>
        <taxon>Pinguiochrysidaceae</taxon>
        <taxon>Pinguiococcus</taxon>
    </lineage>
</organism>
<protein>
    <submittedName>
        <fullName evidence="1">Uncharacterized protein</fullName>
    </submittedName>
</protein>
<proteinExistence type="predicted"/>
<evidence type="ECO:0000313" key="1">
    <source>
        <dbReference type="EMBL" id="CAD8265217.1"/>
    </source>
</evidence>
<reference evidence="1" key="1">
    <citation type="submission" date="2021-01" db="EMBL/GenBank/DDBJ databases">
        <authorList>
            <person name="Corre E."/>
            <person name="Pelletier E."/>
            <person name="Niang G."/>
            <person name="Scheremetjew M."/>
            <person name="Finn R."/>
            <person name="Kale V."/>
            <person name="Holt S."/>
            <person name="Cochrane G."/>
            <person name="Meng A."/>
            <person name="Brown T."/>
            <person name="Cohen L."/>
        </authorList>
    </citation>
    <scope>NUCLEOTIDE SEQUENCE</scope>
    <source>
        <strain evidence="1">CCMP2078</strain>
    </source>
</reference>